<keyword evidence="3" id="KW-1185">Reference proteome</keyword>
<protein>
    <submittedName>
        <fullName evidence="2">Uncharacterized protein</fullName>
    </submittedName>
</protein>
<dbReference type="EMBL" id="MUHA01000007">
    <property type="protein sequence ID" value="OXB01068.1"/>
    <property type="molecule type" value="Genomic_DNA"/>
</dbReference>
<proteinExistence type="predicted"/>
<dbReference type="RefSeq" id="WP_089053344.1">
    <property type="nucleotide sequence ID" value="NZ_MUHA01000007.1"/>
</dbReference>
<reference evidence="2 3" key="1">
    <citation type="submission" date="2016-11" db="EMBL/GenBank/DDBJ databases">
        <title>Whole genomes of Flavobacteriaceae.</title>
        <authorList>
            <person name="Stine C."/>
            <person name="Li C."/>
            <person name="Tadesse D."/>
        </authorList>
    </citation>
    <scope>NUCLEOTIDE SEQUENCE [LARGE SCALE GENOMIC DNA]</scope>
    <source>
        <strain evidence="2 3">CCUG 59446</strain>
    </source>
</reference>
<feature type="signal peptide" evidence="1">
    <location>
        <begin position="1"/>
        <end position="21"/>
    </location>
</feature>
<comment type="caution">
    <text evidence="2">The sequence shown here is derived from an EMBL/GenBank/DDBJ whole genome shotgun (WGS) entry which is preliminary data.</text>
</comment>
<accession>A0A226I3J0</accession>
<name>A0A226I3J0_9FLAO</name>
<evidence type="ECO:0000313" key="2">
    <source>
        <dbReference type="EMBL" id="OXB01068.1"/>
    </source>
</evidence>
<dbReference type="AlphaFoldDB" id="A0A226I3J0"/>
<gene>
    <name evidence="2" type="ORF">B0A75_05750</name>
</gene>
<feature type="chain" id="PRO_5013098912" evidence="1">
    <location>
        <begin position="22"/>
        <end position="105"/>
    </location>
</feature>
<dbReference type="Proteomes" id="UP000198336">
    <property type="component" value="Unassembled WGS sequence"/>
</dbReference>
<keyword evidence="1" id="KW-0732">Signal</keyword>
<sequence>MKKTALTFGLFSLVMVATSFATPKTNSVLLAQNQTIERDGETDGTGAVGGQKKADFHQVREQLMDTDGTGAVGGQKKADFHQVRSNSHLNFASVNQSIGTDKKLD</sequence>
<evidence type="ECO:0000256" key="1">
    <source>
        <dbReference type="SAM" id="SignalP"/>
    </source>
</evidence>
<evidence type="ECO:0000313" key="3">
    <source>
        <dbReference type="Proteomes" id="UP000198336"/>
    </source>
</evidence>
<organism evidence="2 3">
    <name type="scientific">Flavobacterium oncorhynchi</name>
    <dbReference type="NCBI Taxonomy" id="728056"/>
    <lineage>
        <taxon>Bacteria</taxon>
        <taxon>Pseudomonadati</taxon>
        <taxon>Bacteroidota</taxon>
        <taxon>Flavobacteriia</taxon>
        <taxon>Flavobacteriales</taxon>
        <taxon>Flavobacteriaceae</taxon>
        <taxon>Flavobacterium</taxon>
    </lineage>
</organism>